<dbReference type="Gene3D" id="2.40.50.1020">
    <property type="entry name" value="LytTr DNA-binding domain"/>
    <property type="match status" value="1"/>
</dbReference>
<dbReference type="InterPro" id="IPR011006">
    <property type="entry name" value="CheY-like_superfamily"/>
</dbReference>
<dbReference type="Pfam" id="PF00072">
    <property type="entry name" value="Response_reg"/>
    <property type="match status" value="1"/>
</dbReference>
<name>A0A9D2QVD6_9FIRM</name>
<dbReference type="Pfam" id="PF04397">
    <property type="entry name" value="LytTR"/>
    <property type="match status" value="1"/>
</dbReference>
<dbReference type="InterPro" id="IPR046947">
    <property type="entry name" value="LytR-like"/>
</dbReference>
<dbReference type="Proteomes" id="UP000823851">
    <property type="component" value="Unassembled WGS sequence"/>
</dbReference>
<dbReference type="SMART" id="SM00448">
    <property type="entry name" value="REC"/>
    <property type="match status" value="1"/>
</dbReference>
<sequence length="241" mass="26842">MLKIAICDDEPKDLETLRAQLLEAAQELGLECCCDLFSSAAELLAGVEGGQKVYDIALLDIYMEPVSGLEAAKRLLCSSPLTGLVFVTASRLHAVDAFDLDALHYLVKPTDSVQLKNMLERYLKKSRRKKSLEIRIGRDLVRLELDSILYLESARNGTDIHTAGGMLHTSIPTGTLARNLGNDFLKIQRGFIVNMHFIDRITSDSCVLKNDLTILLSRKDKKAIRTAYREFIFNVTGGKEP</sequence>
<evidence type="ECO:0000256" key="1">
    <source>
        <dbReference type="ARBA" id="ARBA00018672"/>
    </source>
</evidence>
<comment type="caution">
    <text evidence="5">The sequence shown here is derived from an EMBL/GenBank/DDBJ whole genome shotgun (WGS) entry which is preliminary data.</text>
</comment>
<dbReference type="InterPro" id="IPR007492">
    <property type="entry name" value="LytTR_DNA-bd_dom"/>
</dbReference>
<dbReference type="AlphaFoldDB" id="A0A9D2QVD6"/>
<dbReference type="SMART" id="SM00850">
    <property type="entry name" value="LytTR"/>
    <property type="match status" value="1"/>
</dbReference>
<feature type="modified residue" description="4-aspartylphosphate" evidence="3">
    <location>
        <position position="60"/>
    </location>
</feature>
<accession>A0A9D2QVD6</accession>
<keyword evidence="5" id="KW-0238">DNA-binding</keyword>
<dbReference type="GO" id="GO:0003677">
    <property type="term" value="F:DNA binding"/>
    <property type="evidence" value="ECO:0007669"/>
    <property type="project" value="UniProtKB-KW"/>
</dbReference>
<dbReference type="EMBL" id="DWUW01000006">
    <property type="protein sequence ID" value="HJD30338.1"/>
    <property type="molecule type" value="Genomic_DNA"/>
</dbReference>
<gene>
    <name evidence="5" type="ORF">H9912_00180</name>
</gene>
<dbReference type="GO" id="GO:0000156">
    <property type="term" value="F:phosphorelay response regulator activity"/>
    <property type="evidence" value="ECO:0007669"/>
    <property type="project" value="InterPro"/>
</dbReference>
<dbReference type="PROSITE" id="PS50110">
    <property type="entry name" value="RESPONSE_REGULATORY"/>
    <property type="match status" value="1"/>
</dbReference>
<organism evidence="5 6">
    <name type="scientific">Candidatus Eisenbergiella stercorigallinarum</name>
    <dbReference type="NCBI Taxonomy" id="2838557"/>
    <lineage>
        <taxon>Bacteria</taxon>
        <taxon>Bacillati</taxon>
        <taxon>Bacillota</taxon>
        <taxon>Clostridia</taxon>
        <taxon>Lachnospirales</taxon>
        <taxon>Lachnospiraceae</taxon>
        <taxon>Eisenbergiella</taxon>
    </lineage>
</organism>
<dbReference type="InterPro" id="IPR001789">
    <property type="entry name" value="Sig_transdc_resp-reg_receiver"/>
</dbReference>
<dbReference type="Gene3D" id="3.40.50.2300">
    <property type="match status" value="1"/>
</dbReference>
<reference evidence="5" key="2">
    <citation type="submission" date="2021-04" db="EMBL/GenBank/DDBJ databases">
        <authorList>
            <person name="Gilroy R."/>
        </authorList>
    </citation>
    <scope>NUCLEOTIDE SEQUENCE</scope>
    <source>
        <strain evidence="5">ChiHjej8B7-25341</strain>
    </source>
</reference>
<evidence type="ECO:0000256" key="2">
    <source>
        <dbReference type="ARBA" id="ARBA00024867"/>
    </source>
</evidence>
<dbReference type="PANTHER" id="PTHR37299:SF1">
    <property type="entry name" value="STAGE 0 SPORULATION PROTEIN A HOMOLOG"/>
    <property type="match status" value="1"/>
</dbReference>
<evidence type="ECO:0000313" key="6">
    <source>
        <dbReference type="Proteomes" id="UP000823851"/>
    </source>
</evidence>
<proteinExistence type="predicted"/>
<comment type="function">
    <text evidence="2">May play the central regulatory role in sporulation. It may be an element of the effector pathway responsible for the activation of sporulation genes in response to nutritional stress. Spo0A may act in concert with spo0H (a sigma factor) to control the expression of some genes that are critical to the sporulation process.</text>
</comment>
<evidence type="ECO:0000313" key="5">
    <source>
        <dbReference type="EMBL" id="HJD30338.1"/>
    </source>
</evidence>
<reference evidence="5" key="1">
    <citation type="journal article" date="2021" name="PeerJ">
        <title>Extensive microbial diversity within the chicken gut microbiome revealed by metagenomics and culture.</title>
        <authorList>
            <person name="Gilroy R."/>
            <person name="Ravi A."/>
            <person name="Getino M."/>
            <person name="Pursley I."/>
            <person name="Horton D.L."/>
            <person name="Alikhan N.F."/>
            <person name="Baker D."/>
            <person name="Gharbi K."/>
            <person name="Hall N."/>
            <person name="Watson M."/>
            <person name="Adriaenssens E.M."/>
            <person name="Foster-Nyarko E."/>
            <person name="Jarju S."/>
            <person name="Secka A."/>
            <person name="Antonio M."/>
            <person name="Oren A."/>
            <person name="Chaudhuri R.R."/>
            <person name="La Ragione R."/>
            <person name="Hildebrand F."/>
            <person name="Pallen M.J."/>
        </authorList>
    </citation>
    <scope>NUCLEOTIDE SEQUENCE</scope>
    <source>
        <strain evidence="5">ChiHjej8B7-25341</strain>
    </source>
</reference>
<feature type="domain" description="Response regulatory" evidence="4">
    <location>
        <begin position="3"/>
        <end position="123"/>
    </location>
</feature>
<evidence type="ECO:0000256" key="3">
    <source>
        <dbReference type="PROSITE-ProRule" id="PRU00169"/>
    </source>
</evidence>
<evidence type="ECO:0000259" key="4">
    <source>
        <dbReference type="PROSITE" id="PS50110"/>
    </source>
</evidence>
<dbReference type="SUPFAM" id="SSF52172">
    <property type="entry name" value="CheY-like"/>
    <property type="match status" value="1"/>
</dbReference>
<dbReference type="PANTHER" id="PTHR37299">
    <property type="entry name" value="TRANSCRIPTIONAL REGULATOR-RELATED"/>
    <property type="match status" value="1"/>
</dbReference>
<protein>
    <recommendedName>
        <fullName evidence="1">Stage 0 sporulation protein A homolog</fullName>
    </recommendedName>
</protein>
<keyword evidence="3" id="KW-0597">Phosphoprotein</keyword>